<gene>
    <name evidence="2" type="ORF">g.17678</name>
</gene>
<dbReference type="InterPro" id="IPR036397">
    <property type="entry name" value="RNaseH_sf"/>
</dbReference>
<dbReference type="GO" id="GO:0003676">
    <property type="term" value="F:nucleic acid binding"/>
    <property type="evidence" value="ECO:0007669"/>
    <property type="project" value="InterPro"/>
</dbReference>
<organism evidence="2">
    <name type="scientific">Homalodisca liturata</name>
    <dbReference type="NCBI Taxonomy" id="320908"/>
    <lineage>
        <taxon>Eukaryota</taxon>
        <taxon>Metazoa</taxon>
        <taxon>Ecdysozoa</taxon>
        <taxon>Arthropoda</taxon>
        <taxon>Hexapoda</taxon>
        <taxon>Insecta</taxon>
        <taxon>Pterygota</taxon>
        <taxon>Neoptera</taxon>
        <taxon>Paraneoptera</taxon>
        <taxon>Hemiptera</taxon>
        <taxon>Auchenorrhyncha</taxon>
        <taxon>Membracoidea</taxon>
        <taxon>Cicadellidae</taxon>
        <taxon>Cicadellinae</taxon>
        <taxon>Proconiini</taxon>
        <taxon>Homalodisca</taxon>
    </lineage>
</organism>
<feature type="non-terminal residue" evidence="2">
    <location>
        <position position="1"/>
    </location>
</feature>
<dbReference type="EMBL" id="GECU01016156">
    <property type="protein sequence ID" value="JAS91550.1"/>
    <property type="molecule type" value="Transcribed_RNA"/>
</dbReference>
<evidence type="ECO:0000313" key="2">
    <source>
        <dbReference type="EMBL" id="JAS91550.1"/>
    </source>
</evidence>
<accession>A0A1B6IXH1</accession>
<dbReference type="InterPro" id="IPR032135">
    <property type="entry name" value="DUF4817"/>
</dbReference>
<proteinExistence type="predicted"/>
<dbReference type="AlphaFoldDB" id="A0A1B6IXH1"/>
<dbReference type="PANTHER" id="PTHR47326">
    <property type="entry name" value="TRANSPOSABLE ELEMENT TC3 TRANSPOSASE-LIKE PROTEIN"/>
    <property type="match status" value="1"/>
</dbReference>
<name>A0A1B6IXH1_9HEMI</name>
<dbReference type="PANTHER" id="PTHR47326:SF1">
    <property type="entry name" value="HTH PSQ-TYPE DOMAIN-CONTAINING PROTEIN"/>
    <property type="match status" value="1"/>
</dbReference>
<reference evidence="2" key="1">
    <citation type="submission" date="2015-11" db="EMBL/GenBank/DDBJ databases">
        <title>De novo transcriptome assembly of four potential Pierce s Disease insect vectors from Arizona vineyards.</title>
        <authorList>
            <person name="Tassone E.E."/>
        </authorList>
    </citation>
    <scope>NUCLEOTIDE SEQUENCE</scope>
</reference>
<protein>
    <recommendedName>
        <fullName evidence="1">DUF4817 domain-containing protein</fullName>
    </recommendedName>
</protein>
<dbReference type="Gene3D" id="3.30.420.10">
    <property type="entry name" value="Ribonuclease H-like superfamily/Ribonuclease H"/>
    <property type="match status" value="1"/>
</dbReference>
<sequence length="268" mass="31672">VVLVTTWYEVDINLNFFKVRSVSFVCSKMPFSNKKAFQMLMVLGECFQNYSAAALLYAQRYPDREHHSRNVFQGLASRVRETGHVQPDHNKGKELARPVRSDRAPEVLAAFELNPHDSIRRVALDSGMSQRSVLRIVHDHKMHPFRISLKELHGDDYLHRMNLCLWAREKLQQNQNFHRNILWCDEATFTSNGEVNCHNMRYWAFENPHWMREVDNQRYWTLNTWCSIIGDKIIGPFFFDDRLDRVVYINFLIGHLPNLLIEIPEEVL</sequence>
<feature type="domain" description="DUF4817" evidence="1">
    <location>
        <begin position="37"/>
        <end position="86"/>
    </location>
</feature>
<evidence type="ECO:0000259" key="1">
    <source>
        <dbReference type="Pfam" id="PF16087"/>
    </source>
</evidence>
<dbReference type="Pfam" id="PF16087">
    <property type="entry name" value="DUF4817"/>
    <property type="match status" value="1"/>
</dbReference>